<feature type="transmembrane region" description="Helical" evidence="1">
    <location>
        <begin position="155"/>
        <end position="175"/>
    </location>
</feature>
<evidence type="ECO:0000313" key="3">
    <source>
        <dbReference type="EMBL" id="SUA57099.1"/>
    </source>
</evidence>
<feature type="transmembrane region" description="Helical" evidence="1">
    <location>
        <begin position="250"/>
        <end position="270"/>
    </location>
</feature>
<keyword evidence="1" id="KW-0472">Membrane</keyword>
<protein>
    <recommendedName>
        <fullName evidence="6">Glycosyltransferase RgtA/B/C/D-like domain-containing protein</fullName>
    </recommendedName>
</protein>
<proteinExistence type="predicted"/>
<accession>A0A378XIH9</accession>
<feature type="transmembrane region" description="Helical" evidence="1">
    <location>
        <begin position="385"/>
        <end position="406"/>
    </location>
</feature>
<evidence type="ECO:0008006" key="6">
    <source>
        <dbReference type="Google" id="ProtNLM"/>
    </source>
</evidence>
<dbReference type="STRING" id="1122619.GCA_000373745_02435"/>
<dbReference type="RefSeq" id="WP_018575620.1">
    <property type="nucleotide sequence ID" value="NZ_CP065725.1"/>
</dbReference>
<name>A0A378XIH9_9BURK</name>
<feature type="transmembrane region" description="Helical" evidence="1">
    <location>
        <begin position="116"/>
        <end position="135"/>
    </location>
</feature>
<feature type="transmembrane region" description="Helical" evidence="1">
    <location>
        <begin position="354"/>
        <end position="373"/>
    </location>
</feature>
<dbReference type="EMBL" id="UGSB01000001">
    <property type="protein sequence ID" value="SUA57099.1"/>
    <property type="molecule type" value="Genomic_DNA"/>
</dbReference>
<dbReference type="EMBL" id="CP065725">
    <property type="protein sequence ID" value="QPT39655.1"/>
    <property type="molecule type" value="Genomic_DNA"/>
</dbReference>
<dbReference type="Proteomes" id="UP000254603">
    <property type="component" value="Unassembled WGS sequence"/>
</dbReference>
<gene>
    <name evidence="2" type="ORF">I6G29_11025</name>
    <name evidence="3" type="ORF">NCTC11997_02272</name>
</gene>
<organism evidence="3 4">
    <name type="scientific">Oligella ureolytica</name>
    <dbReference type="NCBI Taxonomy" id="90244"/>
    <lineage>
        <taxon>Bacteria</taxon>
        <taxon>Pseudomonadati</taxon>
        <taxon>Pseudomonadota</taxon>
        <taxon>Betaproteobacteria</taxon>
        <taxon>Burkholderiales</taxon>
        <taxon>Alcaligenaceae</taxon>
        <taxon>Oligella</taxon>
    </lineage>
</organism>
<feature type="transmembrane region" description="Helical" evidence="1">
    <location>
        <begin position="20"/>
        <end position="39"/>
    </location>
</feature>
<reference evidence="3 4" key="1">
    <citation type="submission" date="2018-06" db="EMBL/GenBank/DDBJ databases">
        <authorList>
            <consortium name="Pathogen Informatics"/>
            <person name="Doyle S."/>
        </authorList>
    </citation>
    <scope>NUCLEOTIDE SEQUENCE [LARGE SCALE GENOMIC DNA]</scope>
    <source>
        <strain evidence="3 4">NCTC11997</strain>
    </source>
</reference>
<evidence type="ECO:0000313" key="4">
    <source>
        <dbReference type="Proteomes" id="UP000254603"/>
    </source>
</evidence>
<sequence length="593" mass="67514">MVLEERKTPARLTAPTASKLPRQALLWVGLAYVLFGLFFRDAWKTDDAVGLATILTALNQGEGALLAPYVGHFPVINYGPLLIWIAYLFELLFSPIFGLWMSPLDAQITAAKLPNLLYFYVILYGVWYGCYLLARRPECQPLPLPFGGEPNPRDYGRMLADCAFLFLVACFGIIMRMHETTYIPLLMACHSLAFYGFVRIFELPRQGFFFLIAGLAGSFFAAGLIGVFPPLVATLLLLTYRFYGKVQKQAILFALAISAIICLPWILTIYRTQSDWLSAWVDYNQLAFSGYGRSFLNTLRDLAWFLLPLWPFAVYALWQWRRWFKAPHIFIPSVFIITNLLLLFFLKSSFEPEYATLVAPMAVLAAMSIPTLRRNLINALDWYSIMMNTLAIVVIWLGWIALYLGWPTKIHGNIARLVPGFELQFHWLALLFGVAISVLWVVAINWRLRLKPEALWRGIVLFAIGITLSWLLIVTLWMPAVNYNRSYNSVAYELAEAINDNVQAGECLGSIGLGDGQRALFYIYGETVFASHSHCRWILTQTNEKRNVHLDDLSSRLPEVDLLTNGVIIWQGSRDSDRHGEIFRLISLPDKFE</sequence>
<feature type="transmembrane region" description="Helical" evidence="1">
    <location>
        <begin position="182"/>
        <end position="201"/>
    </location>
</feature>
<feature type="transmembrane region" description="Helical" evidence="1">
    <location>
        <begin position="330"/>
        <end position="348"/>
    </location>
</feature>
<feature type="transmembrane region" description="Helical" evidence="1">
    <location>
        <begin position="426"/>
        <end position="446"/>
    </location>
</feature>
<dbReference type="OrthoDB" id="8556356at2"/>
<feature type="transmembrane region" description="Helical" evidence="1">
    <location>
        <begin position="82"/>
        <end position="104"/>
    </location>
</feature>
<feature type="transmembrane region" description="Helical" evidence="1">
    <location>
        <begin position="458"/>
        <end position="478"/>
    </location>
</feature>
<dbReference type="Proteomes" id="UP000594903">
    <property type="component" value="Chromosome"/>
</dbReference>
<evidence type="ECO:0000313" key="5">
    <source>
        <dbReference type="Proteomes" id="UP000594903"/>
    </source>
</evidence>
<keyword evidence="1" id="KW-1133">Transmembrane helix</keyword>
<keyword evidence="1" id="KW-0812">Transmembrane</keyword>
<reference evidence="2 5" key="2">
    <citation type="submission" date="2020-12" db="EMBL/GenBank/DDBJ databases">
        <title>FDA dAtabase for Regulatory Grade micrObial Sequences (FDA-ARGOS): Supporting development and validation of Infectious Disease Dx tests.</title>
        <authorList>
            <person name="Sproer C."/>
            <person name="Gronow S."/>
            <person name="Severitt S."/>
            <person name="Schroder I."/>
            <person name="Tallon L."/>
            <person name="Sadzewicz L."/>
            <person name="Zhao X."/>
            <person name="Boylan J."/>
            <person name="Ott S."/>
            <person name="Bowen H."/>
            <person name="Vavikolanu K."/>
            <person name="Mehta A."/>
            <person name="Aluvathingal J."/>
            <person name="Nadendla S."/>
            <person name="Lowell S."/>
            <person name="Myers T."/>
            <person name="Yan Y."/>
            <person name="Sichtig H."/>
        </authorList>
    </citation>
    <scope>NUCLEOTIDE SEQUENCE [LARGE SCALE GENOMIC DNA]</scope>
    <source>
        <strain evidence="2 5">FDAARGOS_872</strain>
    </source>
</reference>
<feature type="transmembrane region" description="Helical" evidence="1">
    <location>
        <begin position="207"/>
        <end position="238"/>
    </location>
</feature>
<dbReference type="AlphaFoldDB" id="A0A378XIH9"/>
<evidence type="ECO:0000256" key="1">
    <source>
        <dbReference type="SAM" id="Phobius"/>
    </source>
</evidence>
<feature type="transmembrane region" description="Helical" evidence="1">
    <location>
        <begin position="302"/>
        <end position="318"/>
    </location>
</feature>
<keyword evidence="5" id="KW-1185">Reference proteome</keyword>
<evidence type="ECO:0000313" key="2">
    <source>
        <dbReference type="EMBL" id="QPT39655.1"/>
    </source>
</evidence>